<dbReference type="GeneTree" id="ENSGT00960000189776"/>
<dbReference type="Proteomes" id="UP000001646">
    <property type="component" value="Chromosome 3"/>
</dbReference>
<name>R4GB43_ANOCA</name>
<proteinExistence type="predicted"/>
<evidence type="ECO:0000313" key="1">
    <source>
        <dbReference type="Ensembl" id="ENSACAP00000022509.2"/>
    </source>
</evidence>
<protein>
    <submittedName>
        <fullName evidence="1">Uncharacterized protein</fullName>
    </submittedName>
</protein>
<accession>R4GB43</accession>
<dbReference type="HOGENOM" id="CLU_339768_0_0_1"/>
<dbReference type="Ensembl" id="ENSACAT00000029926.2">
    <property type="protein sequence ID" value="ENSACAP00000022509.2"/>
    <property type="gene ID" value="ENSACAG00000028367.2"/>
</dbReference>
<evidence type="ECO:0000313" key="2">
    <source>
        <dbReference type="Proteomes" id="UP000001646"/>
    </source>
</evidence>
<reference evidence="1" key="2">
    <citation type="submission" date="2025-08" db="UniProtKB">
        <authorList>
            <consortium name="Ensembl"/>
        </authorList>
    </citation>
    <scope>IDENTIFICATION</scope>
</reference>
<dbReference type="InParanoid" id="R4GB43"/>
<reference evidence="1" key="3">
    <citation type="submission" date="2025-09" db="UniProtKB">
        <authorList>
            <consortium name="Ensembl"/>
        </authorList>
    </citation>
    <scope>IDENTIFICATION</scope>
</reference>
<dbReference type="PANTHER" id="PTHR15992:SF5">
    <property type="entry name" value="HOLLIDAY JUNCTION RECOGNITION PROTEIN"/>
    <property type="match status" value="1"/>
</dbReference>
<dbReference type="GO" id="GO:0000775">
    <property type="term" value="C:chromosome, centromeric region"/>
    <property type="evidence" value="ECO:0000318"/>
    <property type="project" value="GO_Central"/>
</dbReference>
<reference evidence="1 2" key="1">
    <citation type="submission" date="2009-12" db="EMBL/GenBank/DDBJ databases">
        <title>The Genome Sequence of Anolis carolinensis (Green Anole Lizard).</title>
        <authorList>
            <consortium name="The Genome Sequencing Platform"/>
            <person name="Di Palma F."/>
            <person name="Alfoldi J."/>
            <person name="Heiman D."/>
            <person name="Young S."/>
            <person name="Grabherr M."/>
            <person name="Johnson J."/>
            <person name="Lander E.S."/>
            <person name="Lindblad-Toh K."/>
        </authorList>
    </citation>
    <scope>NUCLEOTIDE SEQUENCE [LARGE SCALE GENOMIC DNA]</scope>
    <source>
        <strain evidence="1 2">JBL SC #1</strain>
    </source>
</reference>
<organism evidence="1 2">
    <name type="scientific">Anolis carolinensis</name>
    <name type="common">Green anole</name>
    <name type="synonym">American chameleon</name>
    <dbReference type="NCBI Taxonomy" id="28377"/>
    <lineage>
        <taxon>Eukaryota</taxon>
        <taxon>Metazoa</taxon>
        <taxon>Chordata</taxon>
        <taxon>Craniata</taxon>
        <taxon>Vertebrata</taxon>
        <taxon>Euteleostomi</taxon>
        <taxon>Lepidosauria</taxon>
        <taxon>Squamata</taxon>
        <taxon>Bifurcata</taxon>
        <taxon>Unidentata</taxon>
        <taxon>Episquamata</taxon>
        <taxon>Toxicofera</taxon>
        <taxon>Iguania</taxon>
        <taxon>Dactyloidae</taxon>
        <taxon>Anolis</taxon>
    </lineage>
</organism>
<dbReference type="AlphaFoldDB" id="R4GB43"/>
<dbReference type="eggNOG" id="ENOG502SJZT">
    <property type="taxonomic scope" value="Eukaryota"/>
</dbReference>
<dbReference type="PANTHER" id="PTHR15992">
    <property type="entry name" value="HOLLIDAY JUNCTION RECOGNITION PROTEIN"/>
    <property type="match status" value="1"/>
</dbReference>
<dbReference type="STRING" id="28377.ENSACAP00000022509"/>
<dbReference type="Bgee" id="ENSACAG00000028367">
    <property type="expression patterns" value="Expressed in forelimb bud and 8 other cell types or tissues"/>
</dbReference>
<keyword evidence="2" id="KW-1185">Reference proteome</keyword>
<gene>
    <name evidence="1" type="primary">hjurp</name>
</gene>
<dbReference type="GO" id="GO:0034080">
    <property type="term" value="P:CENP-A containing chromatin assembly"/>
    <property type="evidence" value="ECO:0000318"/>
    <property type="project" value="GO_Central"/>
</dbReference>
<sequence>MQRQQNIETQKQQTSDFENEGCEAYKSFETELCGESQLNTDHKNNVELPSIKRNMESISIKKSILPMCSSGSPVKNKCRVKMDLLLEDGISSASKVLTVVRTKTMDCHQWRPFQGLDDVSLSGHPDVVLRKEMLSTNGQSALLGHQLSNPDASNLINRTTIPRNQSLWGNNESGFSSFFEMYESADEHCSWNNVTLADLYPNMVKTLSRLWQKASFFPLTRSNKYGYWHAKKGKLNTSKERIRNIRRLKLKSSFTVTDEEHKKHQLSMRNVRSNSPLDDYKHQTEFSENNATREVSSVCCDTNSMEIDSSGFVEGHTYAEDVGQNDMETPIFSRNISSEETFLVRSPKCTSLSLDSVELSHPFEVSCAIDSSDSGGVFNLTIEDKPAEMNTIAFKSASNLSLSFNDTANSSLQNNNISSVKTSNTLLGNHETKTFNKAISLQRSYSLSSLPVNRSQKFEDAFEKMYKELCSPILQKSLTFSNRCTSPGKSAKLCTSSFNGVSSELHQKCNDTFDSIYQQLCSEVFPKSPTFLRAANLKRKYEGLHMSETVNALVNSPVRTSPVVSRIKRAANFFSEDSKCSPIKRFKNLSDNSYRVCQKLPSWKHNLQKVDTTFTVCTPNINYWTSHMDSGFPVSLNHSFLTAPSTNRTESRIADVNENISNCLPSCVSLGGSQNCTIEISSCLNCHDKQMRSKNAKELVCKDYEGSSLQGILCPRVVQKCSQVGNHATSPNTMQSSTS</sequence>
<dbReference type="GO" id="GO:0042393">
    <property type="term" value="F:histone binding"/>
    <property type="evidence" value="ECO:0000318"/>
    <property type="project" value="GO_Central"/>
</dbReference>